<dbReference type="AlphaFoldDB" id="A0A7J0C2B1"/>
<protein>
    <submittedName>
        <fullName evidence="1">Uncharacterized protein</fullName>
    </submittedName>
</protein>
<evidence type="ECO:0000313" key="2">
    <source>
        <dbReference type="Proteomes" id="UP000498980"/>
    </source>
</evidence>
<proteinExistence type="predicted"/>
<dbReference type="Proteomes" id="UP000498980">
    <property type="component" value="Unassembled WGS sequence"/>
</dbReference>
<keyword evidence="2" id="KW-1185">Reference proteome</keyword>
<comment type="caution">
    <text evidence="1">The sequence shown here is derived from an EMBL/GenBank/DDBJ whole genome shotgun (WGS) entry which is preliminary data.</text>
</comment>
<organism evidence="1 2">
    <name type="scientific">Streptomyces fulvorobeus</name>
    <dbReference type="NCBI Taxonomy" id="284028"/>
    <lineage>
        <taxon>Bacteria</taxon>
        <taxon>Bacillati</taxon>
        <taxon>Actinomycetota</taxon>
        <taxon>Actinomycetes</taxon>
        <taxon>Kitasatosporales</taxon>
        <taxon>Streptomycetaceae</taxon>
        <taxon>Streptomyces</taxon>
    </lineage>
</organism>
<reference evidence="1 2" key="1">
    <citation type="submission" date="2020-05" db="EMBL/GenBank/DDBJ databases">
        <title>Whole genome shotgun sequence of Streptomyces fulvorobeus NBRC 15897.</title>
        <authorList>
            <person name="Komaki H."/>
            <person name="Tamura T."/>
        </authorList>
    </citation>
    <scope>NUCLEOTIDE SEQUENCE [LARGE SCALE GENOMIC DNA]</scope>
    <source>
        <strain evidence="1 2">NBRC 15897</strain>
    </source>
</reference>
<accession>A0A7J0C2B1</accession>
<evidence type="ECO:0000313" key="1">
    <source>
        <dbReference type="EMBL" id="GFM96669.1"/>
    </source>
</evidence>
<sequence>MTSLAYELGRDLTIAEVLPVVERHLRDVLENAALAPRAVEPPRAAAPASA</sequence>
<name>A0A7J0C2B1_9ACTN</name>
<gene>
    <name evidence="1" type="ORF">Sfulv_14800</name>
</gene>
<dbReference type="EMBL" id="BLWC01000001">
    <property type="protein sequence ID" value="GFM96669.1"/>
    <property type="molecule type" value="Genomic_DNA"/>
</dbReference>